<dbReference type="Proteomes" id="UP000724584">
    <property type="component" value="Unassembled WGS sequence"/>
</dbReference>
<protein>
    <submittedName>
        <fullName evidence="1">Uncharacterized protein</fullName>
    </submittedName>
</protein>
<proteinExistence type="predicted"/>
<name>A0ACB7PCJ4_9PEZI</name>
<comment type="caution">
    <text evidence="1">The sequence shown here is derived from an EMBL/GenBank/DDBJ whole genome shotgun (WGS) entry which is preliminary data.</text>
</comment>
<evidence type="ECO:0000313" key="2">
    <source>
        <dbReference type="Proteomes" id="UP000724584"/>
    </source>
</evidence>
<organism evidence="1 2">
    <name type="scientific">Chaetomium tenue</name>
    <dbReference type="NCBI Taxonomy" id="1854479"/>
    <lineage>
        <taxon>Eukaryota</taxon>
        <taxon>Fungi</taxon>
        <taxon>Dikarya</taxon>
        <taxon>Ascomycota</taxon>
        <taxon>Pezizomycotina</taxon>
        <taxon>Sordariomycetes</taxon>
        <taxon>Sordariomycetidae</taxon>
        <taxon>Sordariales</taxon>
        <taxon>Chaetomiaceae</taxon>
        <taxon>Chaetomium</taxon>
    </lineage>
</organism>
<keyword evidence="2" id="KW-1185">Reference proteome</keyword>
<dbReference type="EMBL" id="JAGIZQ010000004">
    <property type="protein sequence ID" value="KAH6632861.1"/>
    <property type="molecule type" value="Genomic_DNA"/>
</dbReference>
<sequence>MHAWYGFGFRLCAGGVSWVVSAASVLCGISAPAHWPSSTDCSITTAASARREPTAFPQFLHGDPFAAKEIGGGIHGLSVRCTLGSPRLFVEGVLSVPRYLHEWPPLGDPLPDFGCPHCKMQDLCILVQRLEATSDWPICRLDGSVPRHLYVASLRRQDVVQIGCSSPRRIISPSDSDLNIHRDDERACNVSPEEGAPLRRRRSDSSTGRARPRPEKRRKRRKTDPSSQQTTVSPPPKLSRI</sequence>
<gene>
    <name evidence="1" type="ORF">F5144DRAFT_264939</name>
</gene>
<accession>A0ACB7PCJ4</accession>
<evidence type="ECO:0000313" key="1">
    <source>
        <dbReference type="EMBL" id="KAH6632861.1"/>
    </source>
</evidence>
<reference evidence="1 2" key="1">
    <citation type="journal article" date="2021" name="Nat. Commun.">
        <title>Genetic determinants of endophytism in the Arabidopsis root mycobiome.</title>
        <authorList>
            <person name="Mesny F."/>
            <person name="Miyauchi S."/>
            <person name="Thiergart T."/>
            <person name="Pickel B."/>
            <person name="Atanasova L."/>
            <person name="Karlsson M."/>
            <person name="Huettel B."/>
            <person name="Barry K.W."/>
            <person name="Haridas S."/>
            <person name="Chen C."/>
            <person name="Bauer D."/>
            <person name="Andreopoulos W."/>
            <person name="Pangilinan J."/>
            <person name="LaButti K."/>
            <person name="Riley R."/>
            <person name="Lipzen A."/>
            <person name="Clum A."/>
            <person name="Drula E."/>
            <person name="Henrissat B."/>
            <person name="Kohler A."/>
            <person name="Grigoriev I.V."/>
            <person name="Martin F.M."/>
            <person name="Hacquard S."/>
        </authorList>
    </citation>
    <scope>NUCLEOTIDE SEQUENCE [LARGE SCALE GENOMIC DNA]</scope>
    <source>
        <strain evidence="1 2">MPI-SDFR-AT-0079</strain>
    </source>
</reference>